<keyword evidence="3" id="KW-1185">Reference proteome</keyword>
<dbReference type="InterPro" id="IPR046200">
    <property type="entry name" value="DUF6233"/>
</dbReference>
<accession>A0ABT5G705</accession>
<comment type="caution">
    <text evidence="2">The sequence shown here is derived from an EMBL/GenBank/DDBJ whole genome shotgun (WGS) entry which is preliminary data.</text>
</comment>
<dbReference type="Pfam" id="PF19746">
    <property type="entry name" value="DUF6233"/>
    <property type="match status" value="1"/>
</dbReference>
<gene>
    <name evidence="2" type="ORF">PO587_40100</name>
</gene>
<feature type="region of interest" description="Disordered" evidence="1">
    <location>
        <begin position="43"/>
        <end position="100"/>
    </location>
</feature>
<reference evidence="2 3" key="1">
    <citation type="journal article" date="2015" name="Int. J. Syst. Evol. Microbiol.">
        <title>Streptomyces gilvifuscus sp. nov., an actinomycete that produces antibacterial compounds isolated from soil.</title>
        <authorList>
            <person name="Nguyen T.M."/>
            <person name="Kim J."/>
        </authorList>
    </citation>
    <scope>NUCLEOTIDE SEQUENCE [LARGE SCALE GENOMIC DNA]</scope>
    <source>
        <strain evidence="2 3">T113</strain>
    </source>
</reference>
<dbReference type="EMBL" id="JAQOSK010000024">
    <property type="protein sequence ID" value="MDC2960645.1"/>
    <property type="molecule type" value="Genomic_DNA"/>
</dbReference>
<evidence type="ECO:0000313" key="2">
    <source>
        <dbReference type="EMBL" id="MDC2960645.1"/>
    </source>
</evidence>
<sequence>MSALPPDAPRLRAILAFLEQRIADNQAVGVYLRLQRDAVREALARAEGGRQPARGSGTEPPRQRRPVARDRGGQRSTGFVVQRKRTPDGPEPAMIHTDDCTMIDGPAHPVRGHEARAALTEPDIAACTFCRPDTELGVLE</sequence>
<name>A0ABT5G705_9ACTN</name>
<protein>
    <submittedName>
        <fullName evidence="2">DUF6233 domain-containing protein</fullName>
    </submittedName>
</protein>
<evidence type="ECO:0000313" key="3">
    <source>
        <dbReference type="Proteomes" id="UP001221328"/>
    </source>
</evidence>
<organism evidence="2 3">
    <name type="scientific">Streptomyces gilvifuscus</name>
    <dbReference type="NCBI Taxonomy" id="1550617"/>
    <lineage>
        <taxon>Bacteria</taxon>
        <taxon>Bacillati</taxon>
        <taxon>Actinomycetota</taxon>
        <taxon>Actinomycetes</taxon>
        <taxon>Kitasatosporales</taxon>
        <taxon>Streptomycetaceae</taxon>
        <taxon>Streptomyces</taxon>
    </lineage>
</organism>
<dbReference type="Proteomes" id="UP001221328">
    <property type="component" value="Unassembled WGS sequence"/>
</dbReference>
<evidence type="ECO:0000256" key="1">
    <source>
        <dbReference type="SAM" id="MobiDB-lite"/>
    </source>
</evidence>
<dbReference type="RefSeq" id="WP_272178734.1">
    <property type="nucleotide sequence ID" value="NZ_JAQOSK010000024.1"/>
</dbReference>
<proteinExistence type="predicted"/>